<dbReference type="Gene3D" id="3.40.50.1240">
    <property type="entry name" value="Phosphoglycerate mutase-like"/>
    <property type="match status" value="1"/>
</dbReference>
<dbReference type="PANTHER" id="PTHR48100:SF1">
    <property type="entry name" value="HISTIDINE PHOSPHATASE FAMILY PROTEIN-RELATED"/>
    <property type="match status" value="1"/>
</dbReference>
<dbReference type="SMART" id="SM00855">
    <property type="entry name" value="PGAM"/>
    <property type="match status" value="1"/>
</dbReference>
<dbReference type="AlphaFoldDB" id="A0A7Y9KSP2"/>
<dbReference type="EMBL" id="JACCBW010000002">
    <property type="protein sequence ID" value="NYE37784.1"/>
    <property type="molecule type" value="Genomic_DNA"/>
</dbReference>
<reference evidence="2 3" key="1">
    <citation type="submission" date="2020-07" db="EMBL/GenBank/DDBJ databases">
        <authorList>
            <person name="Partida-Martinez L."/>
            <person name="Huntemann M."/>
            <person name="Clum A."/>
            <person name="Wang J."/>
            <person name="Palaniappan K."/>
            <person name="Ritter S."/>
            <person name="Chen I.-M."/>
            <person name="Stamatis D."/>
            <person name="Reddy T."/>
            <person name="O'Malley R."/>
            <person name="Daum C."/>
            <person name="Shapiro N."/>
            <person name="Ivanova N."/>
            <person name="Kyrpides N."/>
            <person name="Woyke T."/>
        </authorList>
    </citation>
    <scope>NUCLEOTIDE SEQUENCE [LARGE SCALE GENOMIC DNA]</scope>
    <source>
        <strain evidence="2 3">AT2.17</strain>
    </source>
</reference>
<sequence length="206" mass="22103">MSLPRTLVVMRHGRTSWNDAGRAQGHADIELDEVGHAQAAAAATALARLGPTRIWCSDLARARQTAEVLGAATGVRPEVVPALREYDVGTRTGMTFDEFEAAFPEEYLAWLAGDESLTVPGAETTSDVRARLVPAMRACLDALAPGETGVVVAHGAALRVGVAGLLGWTDEMDETLAGMDNCHWLRLREHVRFGHLQLASYNESAT</sequence>
<dbReference type="CDD" id="cd07067">
    <property type="entry name" value="HP_PGM_like"/>
    <property type="match status" value="1"/>
</dbReference>
<comment type="caution">
    <text evidence="2">The sequence shown here is derived from an EMBL/GenBank/DDBJ whole genome shotgun (WGS) entry which is preliminary data.</text>
</comment>
<dbReference type="InterPro" id="IPR029033">
    <property type="entry name" value="His_PPase_superfam"/>
</dbReference>
<accession>A0A7Y9KSP2</accession>
<dbReference type="GO" id="GO:0016791">
    <property type="term" value="F:phosphatase activity"/>
    <property type="evidence" value="ECO:0007669"/>
    <property type="project" value="TreeGrafter"/>
</dbReference>
<gene>
    <name evidence="2" type="ORF">F4692_002917</name>
</gene>
<dbReference type="EC" id="5.4.2.12" evidence="2"/>
<dbReference type="Proteomes" id="UP000549911">
    <property type="component" value="Unassembled WGS sequence"/>
</dbReference>
<name>A0A7Y9KSP2_9ACTN</name>
<feature type="binding site" evidence="1">
    <location>
        <begin position="11"/>
        <end position="18"/>
    </location>
    <ligand>
        <name>substrate</name>
    </ligand>
</feature>
<organism evidence="2 3">
    <name type="scientific">Nocardioides cavernae</name>
    <dbReference type="NCBI Taxonomy" id="1921566"/>
    <lineage>
        <taxon>Bacteria</taxon>
        <taxon>Bacillati</taxon>
        <taxon>Actinomycetota</taxon>
        <taxon>Actinomycetes</taxon>
        <taxon>Propionibacteriales</taxon>
        <taxon>Nocardioidaceae</taxon>
        <taxon>Nocardioides</taxon>
    </lineage>
</organism>
<keyword evidence="2" id="KW-0413">Isomerase</keyword>
<evidence type="ECO:0000313" key="2">
    <source>
        <dbReference type="EMBL" id="NYE37784.1"/>
    </source>
</evidence>
<dbReference type="SUPFAM" id="SSF53254">
    <property type="entry name" value="Phosphoglycerate mutase-like"/>
    <property type="match status" value="1"/>
</dbReference>
<dbReference type="GO" id="GO:0004619">
    <property type="term" value="F:phosphoglycerate mutase activity"/>
    <property type="evidence" value="ECO:0007669"/>
    <property type="project" value="UniProtKB-EC"/>
</dbReference>
<reference evidence="2 3" key="2">
    <citation type="submission" date="2020-08" db="EMBL/GenBank/DDBJ databases">
        <title>The Agave Microbiome: Exploring the role of microbial communities in plant adaptations to desert environments.</title>
        <authorList>
            <person name="Partida-Martinez L.P."/>
        </authorList>
    </citation>
    <scope>NUCLEOTIDE SEQUENCE [LARGE SCALE GENOMIC DNA]</scope>
    <source>
        <strain evidence="2 3">AT2.17</strain>
    </source>
</reference>
<dbReference type="PANTHER" id="PTHR48100">
    <property type="entry name" value="BROAD-SPECIFICITY PHOSPHATASE YOR283W-RELATED"/>
    <property type="match status" value="1"/>
</dbReference>
<evidence type="ECO:0000313" key="3">
    <source>
        <dbReference type="Proteomes" id="UP000549911"/>
    </source>
</evidence>
<feature type="binding site" evidence="1">
    <location>
        <position position="61"/>
    </location>
    <ligand>
        <name>substrate</name>
    </ligand>
</feature>
<dbReference type="InterPro" id="IPR013078">
    <property type="entry name" value="His_Pase_superF_clade-1"/>
</dbReference>
<dbReference type="InterPro" id="IPR050275">
    <property type="entry name" value="PGM_Phosphatase"/>
</dbReference>
<keyword evidence="3" id="KW-1185">Reference proteome</keyword>
<evidence type="ECO:0000256" key="1">
    <source>
        <dbReference type="PIRSR" id="PIRSR613078-2"/>
    </source>
</evidence>
<proteinExistence type="predicted"/>
<dbReference type="RefSeq" id="WP_179620297.1">
    <property type="nucleotide sequence ID" value="NZ_JACCBW010000002.1"/>
</dbReference>
<dbReference type="GO" id="GO:0005737">
    <property type="term" value="C:cytoplasm"/>
    <property type="evidence" value="ECO:0007669"/>
    <property type="project" value="TreeGrafter"/>
</dbReference>
<protein>
    <submittedName>
        <fullName evidence="2">Putative phosphoglycerate mutase</fullName>
        <ecNumber evidence="2">5.4.2.12</ecNumber>
    </submittedName>
</protein>
<dbReference type="Pfam" id="PF00300">
    <property type="entry name" value="His_Phos_1"/>
    <property type="match status" value="1"/>
</dbReference>